<keyword evidence="2" id="KW-1185">Reference proteome</keyword>
<organism evidence="1 2">
    <name type="scientific">Catharanthus roseus</name>
    <name type="common">Madagascar periwinkle</name>
    <name type="synonym">Vinca rosea</name>
    <dbReference type="NCBI Taxonomy" id="4058"/>
    <lineage>
        <taxon>Eukaryota</taxon>
        <taxon>Viridiplantae</taxon>
        <taxon>Streptophyta</taxon>
        <taxon>Embryophyta</taxon>
        <taxon>Tracheophyta</taxon>
        <taxon>Spermatophyta</taxon>
        <taxon>Magnoliopsida</taxon>
        <taxon>eudicotyledons</taxon>
        <taxon>Gunneridae</taxon>
        <taxon>Pentapetalae</taxon>
        <taxon>asterids</taxon>
        <taxon>lamiids</taxon>
        <taxon>Gentianales</taxon>
        <taxon>Apocynaceae</taxon>
        <taxon>Rauvolfioideae</taxon>
        <taxon>Vinceae</taxon>
        <taxon>Catharanthinae</taxon>
        <taxon>Catharanthus</taxon>
    </lineage>
</organism>
<evidence type="ECO:0000313" key="1">
    <source>
        <dbReference type="EMBL" id="KAI5670995.1"/>
    </source>
</evidence>
<comment type="caution">
    <text evidence="1">The sequence shown here is derived from an EMBL/GenBank/DDBJ whole genome shotgun (WGS) entry which is preliminary data.</text>
</comment>
<gene>
    <name evidence="1" type="ORF">M9H77_11359</name>
</gene>
<proteinExistence type="predicted"/>
<dbReference type="EMBL" id="CM044703">
    <property type="protein sequence ID" value="KAI5670995.1"/>
    <property type="molecule type" value="Genomic_DNA"/>
</dbReference>
<reference evidence="2" key="1">
    <citation type="journal article" date="2023" name="Nat. Plants">
        <title>Single-cell RNA sequencing provides a high-resolution roadmap for understanding the multicellular compartmentation of specialized metabolism.</title>
        <authorList>
            <person name="Sun S."/>
            <person name="Shen X."/>
            <person name="Li Y."/>
            <person name="Li Y."/>
            <person name="Wang S."/>
            <person name="Li R."/>
            <person name="Zhang H."/>
            <person name="Shen G."/>
            <person name="Guo B."/>
            <person name="Wei J."/>
            <person name="Xu J."/>
            <person name="St-Pierre B."/>
            <person name="Chen S."/>
            <person name="Sun C."/>
        </authorList>
    </citation>
    <scope>NUCLEOTIDE SEQUENCE [LARGE SCALE GENOMIC DNA]</scope>
</reference>
<sequence length="136" mass="15407">MEDVPTHVHTGLIVPDILTRQHEHRSGLIWSGDHETCITDLHCRCFGLNLFQVYSMTPHRLIDIIDRTGLEGAFRCGYIGLDHALTMPMRGSFRGCTTDKGALMLLQTWAWSRIPVLHPQLDRHVKLDPRAPLGAM</sequence>
<protein>
    <submittedName>
        <fullName evidence="1">Uncharacterized protein</fullName>
    </submittedName>
</protein>
<evidence type="ECO:0000313" key="2">
    <source>
        <dbReference type="Proteomes" id="UP001060085"/>
    </source>
</evidence>
<name>A0ACC0BEF0_CATRO</name>
<accession>A0ACC0BEF0</accession>
<dbReference type="Proteomes" id="UP001060085">
    <property type="component" value="Linkage Group LG03"/>
</dbReference>